<dbReference type="RefSeq" id="WP_224843126.1">
    <property type="nucleotide sequence ID" value="NZ_NTHN02000037.1"/>
</dbReference>
<gene>
    <name evidence="2" type="ORF">CLG85_017860</name>
</gene>
<name>A0ABT2KPM0_9RHOB</name>
<feature type="coiled-coil region" evidence="1">
    <location>
        <begin position="8"/>
        <end position="35"/>
    </location>
</feature>
<evidence type="ECO:0000313" key="2">
    <source>
        <dbReference type="EMBL" id="MCT4372077.1"/>
    </source>
</evidence>
<protein>
    <submittedName>
        <fullName evidence="2">SlyX family protein</fullName>
    </submittedName>
</protein>
<dbReference type="InterPro" id="IPR007236">
    <property type="entry name" value="SlyX"/>
</dbReference>
<evidence type="ECO:0000256" key="1">
    <source>
        <dbReference type="SAM" id="Coils"/>
    </source>
</evidence>
<dbReference type="EMBL" id="NTHN02000037">
    <property type="protein sequence ID" value="MCT4372077.1"/>
    <property type="molecule type" value="Genomic_DNA"/>
</dbReference>
<dbReference type="Pfam" id="PF04102">
    <property type="entry name" value="SlyX"/>
    <property type="match status" value="1"/>
</dbReference>
<accession>A0ABT2KPM0</accession>
<proteinExistence type="predicted"/>
<keyword evidence="1" id="KW-0175">Coiled coil</keyword>
<reference evidence="3" key="1">
    <citation type="submission" date="2023-07" db="EMBL/GenBank/DDBJ databases">
        <title>Yangia mangrovi SAOS 153D genome.</title>
        <authorList>
            <person name="Verma A."/>
            <person name="Pal Y."/>
            <person name="Sundharam S."/>
            <person name="Bisht B."/>
            <person name="Srinivasan K."/>
        </authorList>
    </citation>
    <scope>NUCLEOTIDE SEQUENCE [LARGE SCALE GENOMIC DNA]</scope>
    <source>
        <strain evidence="3">SAOS 153D</strain>
    </source>
</reference>
<evidence type="ECO:0000313" key="3">
    <source>
        <dbReference type="Proteomes" id="UP000217448"/>
    </source>
</evidence>
<sequence length="71" mass="8081">MPQEPQDIQDLQERIAHLQRAVDDLSQTVARQDKDIALLQYRVQLLMEREAARESDGGGGVILGDERPPHY</sequence>
<dbReference type="Proteomes" id="UP000217448">
    <property type="component" value="Unassembled WGS sequence"/>
</dbReference>
<organism evidence="2 3">
    <name type="scientific">Alloyangia mangrovi</name>
    <dbReference type="NCBI Taxonomy" id="1779329"/>
    <lineage>
        <taxon>Bacteria</taxon>
        <taxon>Pseudomonadati</taxon>
        <taxon>Pseudomonadota</taxon>
        <taxon>Alphaproteobacteria</taxon>
        <taxon>Rhodobacterales</taxon>
        <taxon>Roseobacteraceae</taxon>
        <taxon>Alloyangia</taxon>
    </lineage>
</organism>
<comment type="caution">
    <text evidence="2">The sequence shown here is derived from an EMBL/GenBank/DDBJ whole genome shotgun (WGS) entry which is preliminary data.</text>
</comment>
<keyword evidence="3" id="KW-1185">Reference proteome</keyword>